<sequence length="359" mass="39669">MRIELCRTAALCAAILRLAPPVVAPRTPPLESAINAANAHLFGADDAAARAIDTSGMEDELWRIMQGVPTDADSHYGYHQGNPSVDHGYGGYQAAPDDQHGYQYADYGAYHDPHAGHYAYGGQSADRGTESGSSAELHQSAPGIYLDQSQGVARKAGRASNSGPAKMSRSRSSKAASSRPVIPSVVIKDPLFEESHVNAALLKYRVAVPPWLRLMLAPPELQERYLLHYKTQLLSQTSDGFQGWIDLIHFVPRRDLKFPEHLGSTFVAARAMYMSKGRVRMVALDHPFGLLEEPLYLQDYLVNALIDPMRPEQEGFYFASVAAHHHGFATRDEEADEFRRFYLGELRIPTVLAHAFAKQ</sequence>
<reference evidence="3 4" key="1">
    <citation type="submission" date="2018-03" db="EMBL/GenBank/DDBJ databases">
        <authorList>
            <person name="Guldener U."/>
        </authorList>
    </citation>
    <scope>NUCLEOTIDE SEQUENCE [LARGE SCALE GENOMIC DNA]</scope>
    <source>
        <strain evidence="3 4">DAOM196992</strain>
    </source>
</reference>
<keyword evidence="4" id="KW-1185">Reference proteome</keyword>
<name>A0A5C3F335_9BASI</name>
<evidence type="ECO:0000313" key="3">
    <source>
        <dbReference type="EMBL" id="SPO38087.1"/>
    </source>
</evidence>
<dbReference type="Proteomes" id="UP000323386">
    <property type="component" value="Unassembled WGS sequence"/>
</dbReference>
<proteinExistence type="predicted"/>
<gene>
    <name evidence="3" type="ORF">PSFLO_03564</name>
</gene>
<feature type="region of interest" description="Disordered" evidence="1">
    <location>
        <begin position="148"/>
        <end position="176"/>
    </location>
</feature>
<feature type="region of interest" description="Disordered" evidence="1">
    <location>
        <begin position="118"/>
        <end position="137"/>
    </location>
</feature>
<keyword evidence="2" id="KW-0732">Signal</keyword>
<dbReference type="AlphaFoldDB" id="A0A5C3F335"/>
<evidence type="ECO:0000313" key="4">
    <source>
        <dbReference type="Proteomes" id="UP000323386"/>
    </source>
</evidence>
<organism evidence="3 4">
    <name type="scientific">Pseudozyma flocculosa</name>
    <dbReference type="NCBI Taxonomy" id="84751"/>
    <lineage>
        <taxon>Eukaryota</taxon>
        <taxon>Fungi</taxon>
        <taxon>Dikarya</taxon>
        <taxon>Basidiomycota</taxon>
        <taxon>Ustilaginomycotina</taxon>
        <taxon>Ustilaginomycetes</taxon>
        <taxon>Ustilaginales</taxon>
        <taxon>Ustilaginaceae</taxon>
        <taxon>Pseudozyma</taxon>
    </lineage>
</organism>
<feature type="chain" id="PRO_5023016970" evidence="2">
    <location>
        <begin position="25"/>
        <end position="359"/>
    </location>
</feature>
<evidence type="ECO:0000256" key="2">
    <source>
        <dbReference type="SAM" id="SignalP"/>
    </source>
</evidence>
<evidence type="ECO:0000256" key="1">
    <source>
        <dbReference type="SAM" id="MobiDB-lite"/>
    </source>
</evidence>
<protein>
    <submittedName>
        <fullName evidence="3">Uncharacterized protein</fullName>
    </submittedName>
</protein>
<feature type="signal peptide" evidence="2">
    <location>
        <begin position="1"/>
        <end position="24"/>
    </location>
</feature>
<dbReference type="EMBL" id="OOIP01000009">
    <property type="protein sequence ID" value="SPO38087.1"/>
    <property type="molecule type" value="Genomic_DNA"/>
</dbReference>
<accession>A0A5C3F335</accession>